<keyword evidence="3" id="KW-1185">Reference proteome</keyword>
<sequence length="384" mass="43331">MMDDIVAQALKPLMPRGSILYTARRFPDWEIVAVTDPTWPIYTDTPSYAVITMHDGTLYYVPLAAPGRFASPPSDMVKSIELHSIPATLMEQIYKRKQRLQIFYMSTLLIALIASYLVPRLIRDYRQQQYQRDIATVTDLMMEKERKQQQLVHQRSADRRALYLRVAELTAQAGDVWVLTNAAEPVVASLSPNHFAIGLGLATVAAKVVKDENPAGDFLANEDKYGYRIMLRLPSDTIAFSQSNISFSNTANSSHHAEASGVTVTVATKYTDEEIAAQIANNPNIRSRAELEEFYPALKDGYERRQYRITAEELATGELTFNNIRVEKLALDKPNTTYFISATNANLPKAEQKRLVDQLISTFNISRQALAQCCQWQQVTVSRD</sequence>
<evidence type="ECO:0000256" key="1">
    <source>
        <dbReference type="SAM" id="Phobius"/>
    </source>
</evidence>
<reference evidence="3" key="1">
    <citation type="submission" date="2023-07" db="EMBL/GenBank/DDBJ databases">
        <title>Shewanella mangrovi sp. nov., an acetaldehyde- degrading bacterium isolated from mangrove sediment.</title>
        <authorList>
            <person name="Liu Y."/>
        </authorList>
    </citation>
    <scope>NUCLEOTIDE SEQUENCE [LARGE SCALE GENOMIC DNA]</scope>
    <source>
        <strain evidence="3">C32</strain>
    </source>
</reference>
<organism evidence="2 3">
    <name type="scientific">Shewanella electrica</name>
    <dbReference type="NCBI Taxonomy" id="515560"/>
    <lineage>
        <taxon>Bacteria</taxon>
        <taxon>Pseudomonadati</taxon>
        <taxon>Pseudomonadota</taxon>
        <taxon>Gammaproteobacteria</taxon>
        <taxon>Alteromonadales</taxon>
        <taxon>Shewanellaceae</taxon>
        <taxon>Shewanella</taxon>
    </lineage>
</organism>
<evidence type="ECO:0000313" key="3">
    <source>
        <dbReference type="Proteomes" id="UP001201549"/>
    </source>
</evidence>
<dbReference type="RefSeq" id="WP_238897446.1">
    <property type="nucleotide sequence ID" value="NZ_JAKOGG010000014.1"/>
</dbReference>
<dbReference type="Proteomes" id="UP001201549">
    <property type="component" value="Unassembled WGS sequence"/>
</dbReference>
<dbReference type="EMBL" id="JAKOGG010000014">
    <property type="protein sequence ID" value="MCS4557970.1"/>
    <property type="molecule type" value="Genomic_DNA"/>
</dbReference>
<comment type="caution">
    <text evidence="2">The sequence shown here is derived from an EMBL/GenBank/DDBJ whole genome shotgun (WGS) entry which is preliminary data.</text>
</comment>
<name>A0ABT2FQQ7_9GAMM</name>
<proteinExistence type="predicted"/>
<keyword evidence="1" id="KW-0472">Membrane</keyword>
<keyword evidence="1" id="KW-0812">Transmembrane</keyword>
<evidence type="ECO:0000313" key="2">
    <source>
        <dbReference type="EMBL" id="MCS4557970.1"/>
    </source>
</evidence>
<protein>
    <recommendedName>
        <fullName evidence="4">Pilin accessory protein (PilO)</fullName>
    </recommendedName>
</protein>
<keyword evidence="1" id="KW-1133">Transmembrane helix</keyword>
<accession>A0ABT2FQQ7</accession>
<gene>
    <name evidence="2" type="ORF">L9G74_16115</name>
</gene>
<feature type="transmembrane region" description="Helical" evidence="1">
    <location>
        <begin position="102"/>
        <end position="122"/>
    </location>
</feature>
<evidence type="ECO:0008006" key="4">
    <source>
        <dbReference type="Google" id="ProtNLM"/>
    </source>
</evidence>